<evidence type="ECO:0000313" key="1">
    <source>
        <dbReference type="EMBL" id="KAI8012610.1"/>
    </source>
</evidence>
<reference evidence="1 2" key="1">
    <citation type="journal article" date="2022" name="Plant J.">
        <title>Chromosome-level genome of Camellia lanceoleosa provides a valuable resource for understanding genome evolution and self-incompatibility.</title>
        <authorList>
            <person name="Gong W."/>
            <person name="Xiao S."/>
            <person name="Wang L."/>
            <person name="Liao Z."/>
            <person name="Chang Y."/>
            <person name="Mo W."/>
            <person name="Hu G."/>
            <person name="Li W."/>
            <person name="Zhao G."/>
            <person name="Zhu H."/>
            <person name="Hu X."/>
            <person name="Ji K."/>
            <person name="Xiang X."/>
            <person name="Song Q."/>
            <person name="Yuan D."/>
            <person name="Jin S."/>
            <person name="Zhang L."/>
        </authorList>
    </citation>
    <scope>NUCLEOTIDE SEQUENCE [LARGE SCALE GENOMIC DNA]</scope>
    <source>
        <strain evidence="1">SQ_2022a</strain>
    </source>
</reference>
<dbReference type="Proteomes" id="UP001060215">
    <property type="component" value="Chromosome 5"/>
</dbReference>
<protein>
    <submittedName>
        <fullName evidence="1">Uncharacterized protein</fullName>
    </submittedName>
</protein>
<dbReference type="EMBL" id="CM045762">
    <property type="protein sequence ID" value="KAI8012610.1"/>
    <property type="molecule type" value="Genomic_DNA"/>
</dbReference>
<keyword evidence="2" id="KW-1185">Reference proteome</keyword>
<organism evidence="1 2">
    <name type="scientific">Camellia lanceoleosa</name>
    <dbReference type="NCBI Taxonomy" id="1840588"/>
    <lineage>
        <taxon>Eukaryota</taxon>
        <taxon>Viridiplantae</taxon>
        <taxon>Streptophyta</taxon>
        <taxon>Embryophyta</taxon>
        <taxon>Tracheophyta</taxon>
        <taxon>Spermatophyta</taxon>
        <taxon>Magnoliopsida</taxon>
        <taxon>eudicotyledons</taxon>
        <taxon>Gunneridae</taxon>
        <taxon>Pentapetalae</taxon>
        <taxon>asterids</taxon>
        <taxon>Ericales</taxon>
        <taxon>Theaceae</taxon>
        <taxon>Camellia</taxon>
    </lineage>
</organism>
<comment type="caution">
    <text evidence="1">The sequence shown here is derived from an EMBL/GenBank/DDBJ whole genome shotgun (WGS) entry which is preliminary data.</text>
</comment>
<sequence>MPWRQVNARQDLHYISMTPSKTMKENYKAIRGYLGLENQEPLLAQQILSMDLLIWNCKGAGNQRFKRNLKELVQIHKPELMVIMETKVEFKSMGMFFNYMEFTASGHVDPIGRSGGIWMLWNPNVVNVRVVEPSSQQITATISRQDFPDWLLLAVYASPNSAKRDDLWAQLETIAQHIEEPWLVARDFNDFTAPTNKRSFHTSQQQHLSQEQRRSRKFTERIDSCKLIDLGCTGPQMTWSNNRKNRANTIVRLDKALCNTK</sequence>
<name>A0ACC0HH47_9ERIC</name>
<accession>A0ACC0HH47</accession>
<proteinExistence type="predicted"/>
<evidence type="ECO:0000313" key="2">
    <source>
        <dbReference type="Proteomes" id="UP001060215"/>
    </source>
</evidence>
<gene>
    <name evidence="1" type="ORF">LOK49_LG06G00968</name>
</gene>